<evidence type="ECO:0000256" key="1">
    <source>
        <dbReference type="SAM" id="MobiDB-lite"/>
    </source>
</evidence>
<reference evidence="2 3" key="1">
    <citation type="journal article" date="2016" name="Fungal Biol.">
        <title>The genome of Xylona heveae provides a window into fungal endophytism.</title>
        <authorList>
            <person name="Gazis R."/>
            <person name="Kuo A."/>
            <person name="Riley R."/>
            <person name="LaButti K."/>
            <person name="Lipzen A."/>
            <person name="Lin J."/>
            <person name="Amirebrahimi M."/>
            <person name="Hesse C.N."/>
            <person name="Spatafora J.W."/>
            <person name="Henrissat B."/>
            <person name="Hainaut M."/>
            <person name="Grigoriev I.V."/>
            <person name="Hibbett D.S."/>
        </authorList>
    </citation>
    <scope>NUCLEOTIDE SEQUENCE [LARGE SCALE GENOMIC DNA]</scope>
    <source>
        <strain evidence="2 3">TC161</strain>
    </source>
</reference>
<dbReference type="AlphaFoldDB" id="A0A165FWL2"/>
<evidence type="ECO:0000313" key="3">
    <source>
        <dbReference type="Proteomes" id="UP000076632"/>
    </source>
</evidence>
<dbReference type="InterPro" id="IPR009784">
    <property type="entry name" value="DUF1349"/>
</dbReference>
<dbReference type="Proteomes" id="UP000076632">
    <property type="component" value="Unassembled WGS sequence"/>
</dbReference>
<name>A0A165FWL2_XYLHT</name>
<protein>
    <submittedName>
        <fullName evidence="2">Uncharacterized protein</fullName>
    </submittedName>
</protein>
<gene>
    <name evidence="2" type="ORF">L228DRAFT_239449</name>
</gene>
<dbReference type="STRING" id="1328760.A0A165FWL2"/>
<dbReference type="Gene3D" id="2.60.120.200">
    <property type="match status" value="1"/>
</dbReference>
<dbReference type="InParanoid" id="A0A165FWL2"/>
<evidence type="ECO:0000313" key="2">
    <source>
        <dbReference type="EMBL" id="KZF21472.1"/>
    </source>
</evidence>
<sequence length="347" mass="37293">MVPARSSFMGLNLTSQSDLPECMASFSLQAPPNTDLWRKPPARDTSTAPILYTALRRPFIAAEVTVTADWELEWDQGGLVIFAGLPTGRTEPVPPSSVSHSVPVSGPGRNGSSGNSNSSNNSSSSSTLRSRAGSAGTAAGTETANSTTETRTTNNDSAPTSTSPPPPYVTPMPAAKWVKAGFEFCNNAVHASSVCATSDGADWAVAPLTQCTTSTPSASSTRSGYPSSVSVSVPQHELRVKLERIGYALWIYFLDGSLGWKKLREVTWFFWGVEDKAIRVGVYASRPANFGGFGGGGGAASTSQRHGRRRNHHNHDNYYLHQQQQQQSQLSHSQNCLFVEFDDLEIY</sequence>
<dbReference type="PANTHER" id="PTHR35332:SF3">
    <property type="entry name" value="FUCOSE-SPECIFIC LECTIN"/>
    <property type="match status" value="1"/>
</dbReference>
<dbReference type="PANTHER" id="PTHR35332">
    <property type="entry name" value="REGULATION OF ENOLASE PROTEIN 1"/>
    <property type="match status" value="1"/>
</dbReference>
<organism evidence="2 3">
    <name type="scientific">Xylona heveae (strain CBS 132557 / TC161)</name>
    <dbReference type="NCBI Taxonomy" id="1328760"/>
    <lineage>
        <taxon>Eukaryota</taxon>
        <taxon>Fungi</taxon>
        <taxon>Dikarya</taxon>
        <taxon>Ascomycota</taxon>
        <taxon>Pezizomycotina</taxon>
        <taxon>Xylonomycetes</taxon>
        <taxon>Xylonales</taxon>
        <taxon>Xylonaceae</taxon>
        <taxon>Xylona</taxon>
    </lineage>
</organism>
<proteinExistence type="predicted"/>
<dbReference type="OrthoDB" id="42525at2759"/>
<dbReference type="EMBL" id="KV407460">
    <property type="protein sequence ID" value="KZF21472.1"/>
    <property type="molecule type" value="Genomic_DNA"/>
</dbReference>
<dbReference type="RefSeq" id="XP_018187027.1">
    <property type="nucleotide sequence ID" value="XM_018331150.1"/>
</dbReference>
<accession>A0A165FWL2</accession>
<dbReference type="GeneID" id="28896287"/>
<feature type="region of interest" description="Disordered" evidence="1">
    <location>
        <begin position="91"/>
        <end position="170"/>
    </location>
</feature>
<keyword evidence="3" id="KW-1185">Reference proteome</keyword>
<feature type="compositionally biased region" description="Low complexity" evidence="1">
    <location>
        <begin position="96"/>
        <end position="161"/>
    </location>
</feature>